<dbReference type="Gene3D" id="1.10.510.10">
    <property type="entry name" value="Transferase(Phosphotransferase) domain 1"/>
    <property type="match status" value="1"/>
</dbReference>
<proteinExistence type="inferred from homology"/>
<keyword evidence="13" id="KW-1185">Reference proteome</keyword>
<keyword evidence="6 9" id="KW-0067">ATP-binding</keyword>
<feature type="binding site" evidence="9">
    <location>
        <position position="238"/>
    </location>
    <ligand>
        <name>ATP</name>
        <dbReference type="ChEBI" id="CHEBI:30616"/>
    </ligand>
</feature>
<evidence type="ECO:0000313" key="12">
    <source>
        <dbReference type="EMBL" id="CAK7216882.1"/>
    </source>
</evidence>
<dbReference type="EC" id="2.7.11.1" evidence="2"/>
<dbReference type="EMBL" id="CAWUHD010000022">
    <property type="protein sequence ID" value="CAK7216882.1"/>
    <property type="molecule type" value="Genomic_DNA"/>
</dbReference>
<dbReference type="PROSITE" id="PS00108">
    <property type="entry name" value="PROTEIN_KINASE_ST"/>
    <property type="match status" value="1"/>
</dbReference>
<dbReference type="InterPro" id="IPR011009">
    <property type="entry name" value="Kinase-like_dom_sf"/>
</dbReference>
<dbReference type="InterPro" id="IPR008271">
    <property type="entry name" value="Ser/Thr_kinase_AS"/>
</dbReference>
<evidence type="ECO:0000256" key="2">
    <source>
        <dbReference type="ARBA" id="ARBA00012513"/>
    </source>
</evidence>
<evidence type="ECO:0000256" key="7">
    <source>
        <dbReference type="ARBA" id="ARBA00047899"/>
    </source>
</evidence>
<name>A0ABP0BB77_9PEZI</name>
<feature type="domain" description="FHA" evidence="10">
    <location>
        <begin position="83"/>
        <end position="152"/>
    </location>
</feature>
<evidence type="ECO:0000256" key="9">
    <source>
        <dbReference type="PROSITE-ProRule" id="PRU10141"/>
    </source>
</evidence>
<protein>
    <recommendedName>
        <fullName evidence="2">non-specific serine/threonine protein kinase</fullName>
        <ecNumber evidence="2">2.7.11.1</ecNumber>
    </recommendedName>
</protein>
<evidence type="ECO:0000313" key="13">
    <source>
        <dbReference type="Proteomes" id="UP001642482"/>
    </source>
</evidence>
<evidence type="ECO:0000256" key="3">
    <source>
        <dbReference type="ARBA" id="ARBA00022527"/>
    </source>
</evidence>
<dbReference type="Pfam" id="PF00069">
    <property type="entry name" value="Pkinase"/>
    <property type="match status" value="1"/>
</dbReference>
<evidence type="ECO:0000256" key="6">
    <source>
        <dbReference type="ARBA" id="ARBA00022840"/>
    </source>
</evidence>
<dbReference type="Proteomes" id="UP001642482">
    <property type="component" value="Unassembled WGS sequence"/>
</dbReference>
<dbReference type="PANTHER" id="PTHR44167">
    <property type="entry name" value="OVARIAN-SPECIFIC SERINE/THREONINE-PROTEIN KINASE LOK-RELATED"/>
    <property type="match status" value="1"/>
</dbReference>
<dbReference type="InterPro" id="IPR000719">
    <property type="entry name" value="Prot_kinase_dom"/>
</dbReference>
<keyword evidence="4 9" id="KW-0547">Nucleotide-binding</keyword>
<evidence type="ECO:0000259" key="11">
    <source>
        <dbReference type="PROSITE" id="PS50011"/>
    </source>
</evidence>
<evidence type="ECO:0000256" key="8">
    <source>
        <dbReference type="ARBA" id="ARBA00048679"/>
    </source>
</evidence>
<keyword evidence="3" id="KW-0723">Serine/threonine-protein kinase</keyword>
<dbReference type="SMART" id="SM00220">
    <property type="entry name" value="S_TKc"/>
    <property type="match status" value="1"/>
</dbReference>
<evidence type="ECO:0000256" key="4">
    <source>
        <dbReference type="ARBA" id="ARBA00022741"/>
    </source>
</evidence>
<comment type="caution">
    <text evidence="12">The sequence shown here is derived from an EMBL/GenBank/DDBJ whole genome shotgun (WGS) entry which is preliminary data.</text>
</comment>
<evidence type="ECO:0000256" key="1">
    <source>
        <dbReference type="ARBA" id="ARBA00005575"/>
    </source>
</evidence>
<keyword evidence="5" id="KW-0808">Transferase</keyword>
<dbReference type="PANTHER" id="PTHR44167:SF24">
    <property type="entry name" value="SERINE_THREONINE-PROTEIN KINASE CHK2"/>
    <property type="match status" value="1"/>
</dbReference>
<dbReference type="InterPro" id="IPR000253">
    <property type="entry name" value="FHA_dom"/>
</dbReference>
<keyword evidence="5" id="KW-0418">Kinase</keyword>
<comment type="similarity">
    <text evidence="1">Belongs to the protein kinase superfamily. CAMK Ser/Thr protein kinase family. CHEK2 subfamily.</text>
</comment>
<dbReference type="PROSITE" id="PS50011">
    <property type="entry name" value="PROTEIN_KINASE_DOM"/>
    <property type="match status" value="1"/>
</dbReference>
<organism evidence="12 13">
    <name type="scientific">Sporothrix eucalyptigena</name>
    <dbReference type="NCBI Taxonomy" id="1812306"/>
    <lineage>
        <taxon>Eukaryota</taxon>
        <taxon>Fungi</taxon>
        <taxon>Dikarya</taxon>
        <taxon>Ascomycota</taxon>
        <taxon>Pezizomycotina</taxon>
        <taxon>Sordariomycetes</taxon>
        <taxon>Sordariomycetidae</taxon>
        <taxon>Ophiostomatales</taxon>
        <taxon>Ophiostomataceae</taxon>
        <taxon>Sporothrix</taxon>
    </lineage>
</organism>
<dbReference type="PROSITE" id="PS50006">
    <property type="entry name" value="FHA_DOMAIN"/>
    <property type="match status" value="1"/>
</dbReference>
<sequence>MSRDNVIFSITGNLALLKNKQNAKFLFETEPEYHDDFQYDIQMSNEISNGHIGLSRAKTWRPKPRTCLRVTTDHYPGESRLEFIIGRNPEECDIVIDSEDLCDKHLAIQINLQHRTLLFKNLEPEFTPISCAYLRESMYLRHSQVFVNHERAKISISDDISFSIERDDDPFDWVEYCNRLLAIQPAVPRKFKVHRQSISSVSGKSLPMYYRKDSLGQGASGIVYCVIERHTGDVFAMKEFETPMRPQEKNTLMSLHHDHIVRYVGFEEAVKPQHLGDFSCEKLIMEYANGPNLDKVLNIMEPLTMDNARNILQQLLDAVAYLHSKKVTHRDIKPTNIVLVTRDPIYIKLVDFGFAADKSIFKTSCGTRYFYAPEIFADEDIRKCTNKVDIFSIGVVVLRLLGERFGLMLRNSYTVKQCYDEVMRRLAELNAVEFGAEGTLRPLLLALAGQMLEEDPTRRPTAQECLGHAFFTCSPEPQDLFALVSPTTIPVFANLPTHPAW</sequence>
<feature type="domain" description="Protein kinase" evidence="11">
    <location>
        <begin position="209"/>
        <end position="471"/>
    </location>
</feature>
<accession>A0ABP0BB77</accession>
<dbReference type="SUPFAM" id="SSF49879">
    <property type="entry name" value="SMAD/FHA domain"/>
    <property type="match status" value="1"/>
</dbReference>
<dbReference type="InterPro" id="IPR008984">
    <property type="entry name" value="SMAD_FHA_dom_sf"/>
</dbReference>
<reference evidence="12 13" key="1">
    <citation type="submission" date="2024-01" db="EMBL/GenBank/DDBJ databases">
        <authorList>
            <person name="Allen C."/>
            <person name="Tagirdzhanova G."/>
        </authorList>
    </citation>
    <scope>NUCLEOTIDE SEQUENCE [LARGE SCALE GENOMIC DNA]</scope>
</reference>
<evidence type="ECO:0000259" key="10">
    <source>
        <dbReference type="PROSITE" id="PS50006"/>
    </source>
</evidence>
<dbReference type="PROSITE" id="PS00107">
    <property type="entry name" value="PROTEIN_KINASE_ATP"/>
    <property type="match status" value="1"/>
</dbReference>
<dbReference type="SUPFAM" id="SSF56112">
    <property type="entry name" value="Protein kinase-like (PK-like)"/>
    <property type="match status" value="1"/>
</dbReference>
<gene>
    <name evidence="12" type="ORF">SEUCBS140593_003013</name>
</gene>
<evidence type="ECO:0000256" key="5">
    <source>
        <dbReference type="ARBA" id="ARBA00022777"/>
    </source>
</evidence>
<dbReference type="InterPro" id="IPR017441">
    <property type="entry name" value="Protein_kinase_ATP_BS"/>
</dbReference>
<comment type="catalytic activity">
    <reaction evidence="8">
        <text>L-seryl-[protein] + ATP = O-phospho-L-seryl-[protein] + ADP + H(+)</text>
        <dbReference type="Rhea" id="RHEA:17989"/>
        <dbReference type="Rhea" id="RHEA-COMP:9863"/>
        <dbReference type="Rhea" id="RHEA-COMP:11604"/>
        <dbReference type="ChEBI" id="CHEBI:15378"/>
        <dbReference type="ChEBI" id="CHEBI:29999"/>
        <dbReference type="ChEBI" id="CHEBI:30616"/>
        <dbReference type="ChEBI" id="CHEBI:83421"/>
        <dbReference type="ChEBI" id="CHEBI:456216"/>
        <dbReference type="EC" id="2.7.11.1"/>
    </reaction>
</comment>
<comment type="catalytic activity">
    <reaction evidence="7">
        <text>L-threonyl-[protein] + ATP = O-phospho-L-threonyl-[protein] + ADP + H(+)</text>
        <dbReference type="Rhea" id="RHEA:46608"/>
        <dbReference type="Rhea" id="RHEA-COMP:11060"/>
        <dbReference type="Rhea" id="RHEA-COMP:11605"/>
        <dbReference type="ChEBI" id="CHEBI:15378"/>
        <dbReference type="ChEBI" id="CHEBI:30013"/>
        <dbReference type="ChEBI" id="CHEBI:30616"/>
        <dbReference type="ChEBI" id="CHEBI:61977"/>
        <dbReference type="ChEBI" id="CHEBI:456216"/>
        <dbReference type="EC" id="2.7.11.1"/>
    </reaction>
</comment>